<dbReference type="PANTHER" id="PTHR13847">
    <property type="entry name" value="SARCOSINE DEHYDROGENASE-RELATED"/>
    <property type="match status" value="1"/>
</dbReference>
<evidence type="ECO:0000313" key="3">
    <source>
        <dbReference type="EMBL" id="PYC46599.1"/>
    </source>
</evidence>
<gene>
    <name evidence="3" type="ORF">DI396_14630</name>
</gene>
<dbReference type="Gene3D" id="3.30.9.10">
    <property type="entry name" value="D-Amino Acid Oxidase, subunit A, domain 2"/>
    <property type="match status" value="1"/>
</dbReference>
<dbReference type="InterPro" id="IPR006076">
    <property type="entry name" value="FAD-dep_OxRdtase"/>
</dbReference>
<name>A0A2V4MLZ8_9RHOB</name>
<comment type="caution">
    <text evidence="3">The sequence shown here is derived from an EMBL/GenBank/DDBJ whole genome shotgun (WGS) entry which is preliminary data.</text>
</comment>
<dbReference type="EMBL" id="QFVT01000012">
    <property type="protein sequence ID" value="PYC46599.1"/>
    <property type="molecule type" value="Genomic_DNA"/>
</dbReference>
<feature type="domain" description="FAD dependent oxidoreductase" evidence="2">
    <location>
        <begin position="3"/>
        <end position="336"/>
    </location>
</feature>
<dbReference type="SUPFAM" id="SSF51905">
    <property type="entry name" value="FAD/NAD(P)-binding domain"/>
    <property type="match status" value="1"/>
</dbReference>
<dbReference type="InterPro" id="IPR036188">
    <property type="entry name" value="FAD/NAD-bd_sf"/>
</dbReference>
<keyword evidence="4" id="KW-1185">Reference proteome</keyword>
<dbReference type="RefSeq" id="WP_110797069.1">
    <property type="nucleotide sequence ID" value="NZ_KZ826491.1"/>
</dbReference>
<keyword evidence="1" id="KW-0560">Oxidoreductase</keyword>
<sequence length="358" mass="38388">MSDIIVIGGGVAGLSVAARLAPHAHVTVLEAEDNIGYHASGRSAALFEANYGAPTTVTLSEASAEFHHTAHGGYTTPRGLMLVAPGEARGQFDTDLAYLKMHEIPVAEAMRYLPILNPDAVAYAGYHAEAWDLDTDRMLQDFRREIRQNGGALITRARVETIAYDARGWTLRWDDEARRADMVINAAGAWADQIALQAGITPIGLTPLRRSMARIPAPQGRDVSRWPMVIGAGEQWYGKPDAGAWIVSPADEDLAVPHDAWPDDMVLAEGLARYAAMVTAPVDRVIASWAGLRTFSPDRALTIGRDAAVPSFFWVAGQGGYGFQTAPAASQLAADLILGRAPDIDQATVAALSPHRFG</sequence>
<evidence type="ECO:0000256" key="1">
    <source>
        <dbReference type="ARBA" id="ARBA00023002"/>
    </source>
</evidence>
<accession>A0A2V4MLZ8</accession>
<dbReference type="Proteomes" id="UP000248012">
    <property type="component" value="Unassembled WGS sequence"/>
</dbReference>
<dbReference type="OrthoDB" id="7421214at2"/>
<evidence type="ECO:0000259" key="2">
    <source>
        <dbReference type="Pfam" id="PF01266"/>
    </source>
</evidence>
<dbReference type="AlphaFoldDB" id="A0A2V4MLZ8"/>
<dbReference type="Gene3D" id="3.50.50.60">
    <property type="entry name" value="FAD/NAD(P)-binding domain"/>
    <property type="match status" value="1"/>
</dbReference>
<dbReference type="GO" id="GO:0016491">
    <property type="term" value="F:oxidoreductase activity"/>
    <property type="evidence" value="ECO:0007669"/>
    <property type="project" value="UniProtKB-KW"/>
</dbReference>
<dbReference type="GO" id="GO:0005737">
    <property type="term" value="C:cytoplasm"/>
    <property type="evidence" value="ECO:0007669"/>
    <property type="project" value="TreeGrafter"/>
</dbReference>
<dbReference type="PANTHER" id="PTHR13847:SF287">
    <property type="entry name" value="FAD-DEPENDENT OXIDOREDUCTASE DOMAIN-CONTAINING PROTEIN 1"/>
    <property type="match status" value="1"/>
</dbReference>
<reference evidence="3 4" key="1">
    <citation type="submission" date="2018-05" db="EMBL/GenBank/DDBJ databases">
        <title>Oceanovita maritima gen. nov., sp. nov., a marine bacterium in the family Rhodobacteraceae isolated from surface seawater of Lundu port Xiamen, China.</title>
        <authorList>
            <person name="Hetharua B.H."/>
            <person name="Min D."/>
            <person name="Liao H."/>
            <person name="Tian Y."/>
        </authorList>
    </citation>
    <scope>NUCLEOTIDE SEQUENCE [LARGE SCALE GENOMIC DNA]</scope>
    <source>
        <strain evidence="3 4">FSX-11</strain>
    </source>
</reference>
<dbReference type="Pfam" id="PF01266">
    <property type="entry name" value="DAO"/>
    <property type="match status" value="1"/>
</dbReference>
<evidence type="ECO:0000313" key="4">
    <source>
        <dbReference type="Proteomes" id="UP000248012"/>
    </source>
</evidence>
<organism evidence="3 4">
    <name type="scientific">Litorivita pollutaquae</name>
    <dbReference type="NCBI Taxonomy" id="2200892"/>
    <lineage>
        <taxon>Bacteria</taxon>
        <taxon>Pseudomonadati</taxon>
        <taxon>Pseudomonadota</taxon>
        <taxon>Alphaproteobacteria</taxon>
        <taxon>Rhodobacterales</taxon>
        <taxon>Paracoccaceae</taxon>
        <taxon>Litorivita</taxon>
    </lineage>
</organism>
<proteinExistence type="predicted"/>
<protein>
    <submittedName>
        <fullName evidence="3">Glycerol-3-phosphate dehydrogenase</fullName>
    </submittedName>
</protein>